<feature type="compositionally biased region" description="Polar residues" evidence="1">
    <location>
        <begin position="23"/>
        <end position="34"/>
    </location>
</feature>
<feature type="compositionally biased region" description="Basic and acidic residues" evidence="1">
    <location>
        <begin position="343"/>
        <end position="354"/>
    </location>
</feature>
<reference evidence="3" key="4">
    <citation type="submission" date="2025-09" db="UniProtKB">
        <authorList>
            <consortium name="Ensembl"/>
        </authorList>
    </citation>
    <scope>IDENTIFICATION</scope>
    <source>
        <strain evidence="3">JP 163 A</strain>
    </source>
</reference>
<name>A0A3B5QWV2_XIPMA</name>
<dbReference type="GO" id="GO:0005125">
    <property type="term" value="F:cytokine activity"/>
    <property type="evidence" value="ECO:0007669"/>
    <property type="project" value="InterPro"/>
</dbReference>
<dbReference type="InterPro" id="IPR001478">
    <property type="entry name" value="PDZ"/>
</dbReference>
<reference evidence="4" key="2">
    <citation type="journal article" date="2013" name="Nat. Genet.">
        <title>The genome of the platyfish, Xiphophorus maculatus, provides insights into evolutionary adaptation and several complex traits.</title>
        <authorList>
            <person name="Schartl M."/>
            <person name="Walter R.B."/>
            <person name="Shen Y."/>
            <person name="Garcia T."/>
            <person name="Catchen J."/>
            <person name="Amores A."/>
            <person name="Braasch I."/>
            <person name="Chalopin D."/>
            <person name="Volff J.N."/>
            <person name="Lesch K.P."/>
            <person name="Bisazza A."/>
            <person name="Minx P."/>
            <person name="Hillier L."/>
            <person name="Wilson R.K."/>
            <person name="Fuerstenberg S."/>
            <person name="Boore J."/>
            <person name="Searle S."/>
            <person name="Postlethwait J.H."/>
            <person name="Warren W.C."/>
        </authorList>
    </citation>
    <scope>NUCLEOTIDE SEQUENCE [LARGE SCALE GENOMIC DNA]</scope>
    <source>
        <strain evidence="4">JP 163 A</strain>
    </source>
</reference>
<dbReference type="CDD" id="cd06762">
    <property type="entry name" value="PDZ6_PDZD2-PDZ3_hPro-IL-16-like"/>
    <property type="match status" value="1"/>
</dbReference>
<dbReference type="OrthoDB" id="42382at2759"/>
<feature type="region of interest" description="Disordered" evidence="1">
    <location>
        <begin position="1"/>
        <end position="34"/>
    </location>
</feature>
<dbReference type="InterPro" id="IPR055287">
    <property type="entry name" value="IL-16-like"/>
</dbReference>
<dbReference type="Pfam" id="PF00595">
    <property type="entry name" value="PDZ"/>
    <property type="match status" value="1"/>
</dbReference>
<dbReference type="InterPro" id="IPR036034">
    <property type="entry name" value="PDZ_sf"/>
</dbReference>
<evidence type="ECO:0000256" key="1">
    <source>
        <dbReference type="SAM" id="MobiDB-lite"/>
    </source>
</evidence>
<dbReference type="OMA" id="SHKHPET"/>
<dbReference type="PANTHER" id="PTHR48484">
    <property type="entry name" value="PRO-INTERLEUKIN-16"/>
    <property type="match status" value="1"/>
</dbReference>
<dbReference type="Ensembl" id="ENSXMAT00000024409.1">
    <property type="protein sequence ID" value="ENSXMAP00000035347.1"/>
    <property type="gene ID" value="ENSXMAG00000021102.1"/>
</dbReference>
<dbReference type="KEGG" id="xma:111608127"/>
<feature type="compositionally biased region" description="Polar residues" evidence="1">
    <location>
        <begin position="635"/>
        <end position="646"/>
    </location>
</feature>
<sequence>MDLLPPSTSEDIPESTGMRFTVRSANSPSYSLTRRSGVRKRLTAENADDTDCLNTKEDLGFVYQKDINQSDAVERNPQESGTVVGGSLALHGLGRTEGRGGNLPSRSMSLDLRSKSRSLSRTTTAGEPKLLGKTEIRGFEEQRAEIEKIQRGGTSSSSPTYFEDNHSVNHKDFADRVGKANTLPVRFKTESRPASRLDCPSGPQGGQSIKERIQKLFESAGDTTVGGTFPRRFSSCDDYSPVRKVTTIWAPKEENHPSSETLASIETIKLKERSTGTRRQEELSSKYLEEDGYRRETIEMGTKSLDRARSRNTVAGRIRSARTGAGMAQSQTFEGSILAQRRYNQEDKKTDVTEISKAQKGNKERDEGTKQQSKPRSGIADGIFYANPSEGTLPSPEWKKLPEILSAPSSASVRNKISQFEALTQRAASEFQIPRRSMSVQAQPCQRQEGVKKSGSAKYIGERNYKWETKTDGSSEKRMMFASEKSLSLVDFGFKSRMSETDSGNLLDRRKNNLSKDLGQYYSHKKTLHIPLNEGAEKRSRFLFSEDSNLRDTVTLTHTSDMQPRPQWQIFSPVSDDDKTPTNTPLNTPPFLSPVQEPEDFFPIADNTSLHVTGQEDKAKDTDSTLSPPVILSLTSEPDFSQTSKSDVFLTDKEKTKDNESLDLPPDISYQNNLSDVVYSNVKAELPTGRKQLLDLNAWIAGLDPEYKNWNEYMGECEDDDDSTQKDDDSNDSDSGDSSVTITSNMSQSENRSFSLSLSNLCNFSGTDVESDNDNDDWQLPGRRSASFSSDVSAFSCVSLLPTDELDKLVEEVKNLGDETLQDYDDVHVVVLHKEVGVGLGFSLAGGVDQNKPVTVHKVFNSGVAAKEGSISEGDHVLSINGTAFSKSTHLEALRTLKRAKSREMAVVVLRKGDLSQSETQYETGQRVCIQLEKNSVDLGFSLMGGVGSNLGNKPLTVQKIFRGGPIDKMFPGDEILEIQGFSVVGRRRLEVWNFIKTLASGPVEVVLRRPVKVTHL</sequence>
<feature type="domain" description="PDZ" evidence="2">
    <location>
        <begin position="829"/>
        <end position="912"/>
    </location>
</feature>
<protein>
    <submittedName>
        <fullName evidence="3">Uncharacterized LOC111608127</fullName>
    </submittedName>
</protein>
<dbReference type="InParanoid" id="A0A3B5QWV2"/>
<feature type="compositionally biased region" description="Polar residues" evidence="1">
    <location>
        <begin position="1"/>
        <end position="10"/>
    </location>
</feature>
<dbReference type="AlphaFoldDB" id="A0A3B5QWV2"/>
<feature type="region of interest" description="Disordered" evidence="1">
    <location>
        <begin position="557"/>
        <end position="592"/>
    </location>
</feature>
<keyword evidence="4" id="KW-1185">Reference proteome</keyword>
<feature type="region of interest" description="Disordered" evidence="1">
    <location>
        <begin position="713"/>
        <end position="748"/>
    </location>
</feature>
<accession>A0A3B5QWV2</accession>
<dbReference type="RefSeq" id="XP_023186821.1">
    <property type="nucleotide sequence ID" value="XM_023331053.1"/>
</dbReference>
<dbReference type="Proteomes" id="UP000002852">
    <property type="component" value="Unassembled WGS sequence"/>
</dbReference>
<dbReference type="SUPFAM" id="SSF50156">
    <property type="entry name" value="PDZ domain-like"/>
    <property type="match status" value="2"/>
</dbReference>
<feature type="region of interest" description="Disordered" evidence="1">
    <location>
        <begin position="635"/>
        <end position="667"/>
    </location>
</feature>
<reference evidence="3" key="3">
    <citation type="submission" date="2025-08" db="UniProtKB">
        <authorList>
            <consortium name="Ensembl"/>
        </authorList>
    </citation>
    <scope>IDENTIFICATION</scope>
    <source>
        <strain evidence="3">JP 163 A</strain>
    </source>
</reference>
<dbReference type="STRING" id="8083.ENSXMAP00000035347"/>
<feature type="compositionally biased region" description="Basic and acidic residues" evidence="1">
    <location>
        <begin position="650"/>
        <end position="660"/>
    </location>
</feature>
<evidence type="ECO:0000313" key="4">
    <source>
        <dbReference type="Proteomes" id="UP000002852"/>
    </source>
</evidence>
<feature type="domain" description="PDZ" evidence="2">
    <location>
        <begin position="929"/>
        <end position="1011"/>
    </location>
</feature>
<dbReference type="Gene3D" id="2.30.42.10">
    <property type="match status" value="2"/>
</dbReference>
<reference evidence="4" key="1">
    <citation type="submission" date="2012-01" db="EMBL/GenBank/DDBJ databases">
        <authorList>
            <person name="Walter R."/>
            <person name="Schartl M."/>
            <person name="Warren W."/>
        </authorList>
    </citation>
    <scope>NUCLEOTIDE SEQUENCE [LARGE SCALE GENOMIC DNA]</scope>
    <source>
        <strain evidence="4">JP 163 A</strain>
    </source>
</reference>
<proteinExistence type="predicted"/>
<dbReference type="PANTHER" id="PTHR48484:SF1">
    <property type="entry name" value="DENTIN SIALOPHOSPHOPROTEIN"/>
    <property type="match status" value="1"/>
</dbReference>
<dbReference type="GO" id="GO:0030595">
    <property type="term" value="P:leukocyte chemotaxis"/>
    <property type="evidence" value="ECO:0007669"/>
    <property type="project" value="TreeGrafter"/>
</dbReference>
<dbReference type="GO" id="GO:0050930">
    <property type="term" value="P:induction of positive chemotaxis"/>
    <property type="evidence" value="ECO:0007669"/>
    <property type="project" value="InterPro"/>
</dbReference>
<dbReference type="GO" id="GO:0042609">
    <property type="term" value="F:CD4 receptor binding"/>
    <property type="evidence" value="ECO:0007669"/>
    <property type="project" value="TreeGrafter"/>
</dbReference>
<dbReference type="PROSITE" id="PS50106">
    <property type="entry name" value="PDZ"/>
    <property type="match status" value="2"/>
</dbReference>
<evidence type="ECO:0000313" key="3">
    <source>
        <dbReference type="Ensembl" id="ENSXMAP00000035347.1"/>
    </source>
</evidence>
<dbReference type="SMART" id="SM00228">
    <property type="entry name" value="PDZ"/>
    <property type="match status" value="2"/>
</dbReference>
<dbReference type="FunFam" id="2.30.42.10:FF:000122">
    <property type="entry name" value="Pro-interleukin-16"/>
    <property type="match status" value="1"/>
</dbReference>
<dbReference type="RefSeq" id="XP_023186820.1">
    <property type="nucleotide sequence ID" value="XM_023331052.1"/>
</dbReference>
<feature type="compositionally biased region" description="Low complexity" evidence="1">
    <location>
        <begin position="105"/>
        <end position="124"/>
    </location>
</feature>
<dbReference type="GeneID" id="111608127"/>
<organism evidence="3 4">
    <name type="scientific">Xiphophorus maculatus</name>
    <name type="common">Southern platyfish</name>
    <name type="synonym">Platypoecilus maculatus</name>
    <dbReference type="NCBI Taxonomy" id="8083"/>
    <lineage>
        <taxon>Eukaryota</taxon>
        <taxon>Metazoa</taxon>
        <taxon>Chordata</taxon>
        <taxon>Craniata</taxon>
        <taxon>Vertebrata</taxon>
        <taxon>Euteleostomi</taxon>
        <taxon>Actinopterygii</taxon>
        <taxon>Neopterygii</taxon>
        <taxon>Teleostei</taxon>
        <taxon>Neoteleostei</taxon>
        <taxon>Acanthomorphata</taxon>
        <taxon>Ovalentaria</taxon>
        <taxon>Atherinomorphae</taxon>
        <taxon>Cyprinodontiformes</taxon>
        <taxon>Poeciliidae</taxon>
        <taxon>Poeciliinae</taxon>
        <taxon>Xiphophorus</taxon>
    </lineage>
</organism>
<dbReference type="GeneTree" id="ENSGT00940000156178"/>
<evidence type="ECO:0000259" key="2">
    <source>
        <dbReference type="PROSITE" id="PS50106"/>
    </source>
</evidence>
<feature type="region of interest" description="Disordered" evidence="1">
    <location>
        <begin position="91"/>
        <end position="124"/>
    </location>
</feature>
<feature type="region of interest" description="Disordered" evidence="1">
    <location>
        <begin position="336"/>
        <end position="397"/>
    </location>
</feature>